<protein>
    <submittedName>
        <fullName evidence="1">Uncharacterized protein</fullName>
    </submittedName>
</protein>
<evidence type="ECO:0000313" key="1">
    <source>
        <dbReference type="EMBL" id="KXU14288.1"/>
    </source>
</evidence>
<organism evidence="1 2">
    <name type="scientific">Streptococcus infantis</name>
    <dbReference type="NCBI Taxonomy" id="68892"/>
    <lineage>
        <taxon>Bacteria</taxon>
        <taxon>Bacillati</taxon>
        <taxon>Bacillota</taxon>
        <taxon>Bacilli</taxon>
        <taxon>Lactobacillales</taxon>
        <taxon>Streptococcaceae</taxon>
        <taxon>Streptococcus</taxon>
    </lineage>
</organism>
<dbReference type="AlphaFoldDB" id="A0A139RHW4"/>
<accession>A0A139RHW4</accession>
<dbReference type="EMBL" id="LQZF01000061">
    <property type="protein sequence ID" value="KXU14288.1"/>
    <property type="molecule type" value="Genomic_DNA"/>
</dbReference>
<reference evidence="1 2" key="1">
    <citation type="submission" date="2016-01" db="EMBL/GenBank/DDBJ databases">
        <title>Highly variable Streptococcus oralis are common among viridans streptococci isolated from primates.</title>
        <authorList>
            <person name="Denapaite D."/>
            <person name="Rieger M."/>
            <person name="Koendgen S."/>
            <person name="Brueckner R."/>
            <person name="Ochigava I."/>
            <person name="Kappeler P."/>
            <person name="Maetz-Rensing K."/>
            <person name="Leendertz F."/>
            <person name="Hakenbeck R."/>
        </authorList>
    </citation>
    <scope>NUCLEOTIDE SEQUENCE [LARGE SCALE GENOMIC DNA]</scope>
    <source>
        <strain evidence="1 2">DD18</strain>
    </source>
</reference>
<dbReference type="Proteomes" id="UP000072578">
    <property type="component" value="Unassembled WGS sequence"/>
</dbReference>
<name>A0A139RHW4_9STRE</name>
<comment type="caution">
    <text evidence="1">The sequence shown here is derived from an EMBL/GenBank/DDBJ whole genome shotgun (WGS) entry which is preliminary data.</text>
</comment>
<proteinExistence type="predicted"/>
<gene>
    <name evidence="1" type="ORF">SINDD18_00525</name>
</gene>
<evidence type="ECO:0000313" key="2">
    <source>
        <dbReference type="Proteomes" id="UP000072578"/>
    </source>
</evidence>
<sequence length="41" mass="4861">MESSNYLLRYQVGSGHNQFYDLNASFEKLTDNKEGRLYENE</sequence>